<comment type="caution">
    <text evidence="4">The sequence shown here is derived from an EMBL/GenBank/DDBJ whole genome shotgun (WGS) entry which is preliminary data.</text>
</comment>
<evidence type="ECO:0000256" key="2">
    <source>
        <dbReference type="SAM" id="Phobius"/>
    </source>
</evidence>
<dbReference type="EMBL" id="JAMRDG010000001">
    <property type="protein sequence ID" value="KAJ3701806.1"/>
    <property type="molecule type" value="Genomic_DNA"/>
</dbReference>
<dbReference type="Pfam" id="PF12819">
    <property type="entry name" value="Malectin_like"/>
    <property type="match status" value="1"/>
</dbReference>
<keyword evidence="2" id="KW-0812">Transmembrane</keyword>
<sequence>MKKNESFISLDCGLPSNTTYTDNSTRILYTSDYDYISLAESKLSTISSNLITPSLPRQYRTIRSFPNETRNCYTFKAVEGQRYLIRAGFMYGNYDGLNSAQPNNPLQFDLYVDVNYWMTLDFIDESSIYQPEVLTVALANFLSLCLVNTGSGTPFISLLELRTLNSSMYEFANATHSLSLQFRRSLGPKTGQIIRYPYDPYDLSWPTLSGSPIWTQLSTNLSINTSAFFGAPSAVLQNAATPVNSTALGIMFEEDDSSTKVFFVFYFAELVKLSTNQLREFNIYFNGKKVYGPYSPSYLSSDAIYTTDFITGIHNYSFLLNATENSTLPPLLNAIEVYRGMFLTEPLTDKNEAEAMMSIKEQYQLKKNWMGDPCNPAKYSWQGVKCDYDANNSTIVAVDLTGNNFSGPIPQGLLEKAKEGSLDLRYDCQYDNSCSAHGNSKKKLSTPLIIVIIVVGAILKTLLVFIICKLCWKSRGNHYVISRKLYP</sequence>
<dbReference type="Proteomes" id="UP001210211">
    <property type="component" value="Unassembled WGS sequence"/>
</dbReference>
<evidence type="ECO:0000256" key="1">
    <source>
        <dbReference type="ARBA" id="ARBA00004167"/>
    </source>
</evidence>
<evidence type="ECO:0000313" key="5">
    <source>
        <dbReference type="Proteomes" id="UP001210211"/>
    </source>
</evidence>
<name>A0AAD5ZPR7_9POAL</name>
<accession>A0AAD5ZPR7</accession>
<proteinExistence type="predicted"/>
<evidence type="ECO:0000259" key="3">
    <source>
        <dbReference type="Pfam" id="PF12819"/>
    </source>
</evidence>
<dbReference type="InterPro" id="IPR032675">
    <property type="entry name" value="LRR_dom_sf"/>
</dbReference>
<evidence type="ECO:0000313" key="4">
    <source>
        <dbReference type="EMBL" id="KAJ3701806.1"/>
    </source>
</evidence>
<dbReference type="AlphaFoldDB" id="A0AAD5ZPR7"/>
<feature type="domain" description="Malectin-like" evidence="3">
    <location>
        <begin position="10"/>
        <end position="339"/>
    </location>
</feature>
<dbReference type="InterPro" id="IPR024788">
    <property type="entry name" value="Malectin-like_Carb-bd_dom"/>
</dbReference>
<keyword evidence="2" id="KW-0472">Membrane</keyword>
<organism evidence="4 5">
    <name type="scientific">Rhynchospora tenuis</name>
    <dbReference type="NCBI Taxonomy" id="198213"/>
    <lineage>
        <taxon>Eukaryota</taxon>
        <taxon>Viridiplantae</taxon>
        <taxon>Streptophyta</taxon>
        <taxon>Embryophyta</taxon>
        <taxon>Tracheophyta</taxon>
        <taxon>Spermatophyta</taxon>
        <taxon>Magnoliopsida</taxon>
        <taxon>Liliopsida</taxon>
        <taxon>Poales</taxon>
        <taxon>Cyperaceae</taxon>
        <taxon>Cyperoideae</taxon>
        <taxon>Rhynchosporeae</taxon>
        <taxon>Rhynchospora</taxon>
    </lineage>
</organism>
<reference evidence="4 5" key="1">
    <citation type="journal article" date="2022" name="Cell">
        <title>Repeat-based holocentromeres influence genome architecture and karyotype evolution.</title>
        <authorList>
            <person name="Hofstatter P.G."/>
            <person name="Thangavel G."/>
            <person name="Lux T."/>
            <person name="Neumann P."/>
            <person name="Vondrak T."/>
            <person name="Novak P."/>
            <person name="Zhang M."/>
            <person name="Costa L."/>
            <person name="Castellani M."/>
            <person name="Scott A."/>
            <person name="Toegelov H."/>
            <person name="Fuchs J."/>
            <person name="Mata-Sucre Y."/>
            <person name="Dias Y."/>
            <person name="Vanzela A.L.L."/>
            <person name="Huettel B."/>
            <person name="Almeida C.C.S."/>
            <person name="Simkova H."/>
            <person name="Souza G."/>
            <person name="Pedrosa-Harand A."/>
            <person name="Macas J."/>
            <person name="Mayer K.F.X."/>
            <person name="Houben A."/>
            <person name="Marques A."/>
        </authorList>
    </citation>
    <scope>NUCLEOTIDE SEQUENCE [LARGE SCALE GENOMIC DNA]</scope>
    <source>
        <strain evidence="4">RhyTen1mFocal</strain>
    </source>
</reference>
<dbReference type="PANTHER" id="PTHR45631:SF202">
    <property type="entry name" value="SENESCENCE-INDUCED RECEPTOR-LIKE SERINE_THREONINE-PROTEIN KINASE"/>
    <property type="match status" value="1"/>
</dbReference>
<keyword evidence="2" id="KW-1133">Transmembrane helix</keyword>
<keyword evidence="5" id="KW-1185">Reference proteome</keyword>
<feature type="transmembrane region" description="Helical" evidence="2">
    <location>
        <begin position="448"/>
        <end position="472"/>
    </location>
</feature>
<dbReference type="GO" id="GO:0016020">
    <property type="term" value="C:membrane"/>
    <property type="evidence" value="ECO:0007669"/>
    <property type="project" value="UniProtKB-SubCell"/>
</dbReference>
<comment type="subcellular location">
    <subcellularLocation>
        <location evidence="1">Membrane</location>
        <topology evidence="1">Single-pass membrane protein</topology>
    </subcellularLocation>
</comment>
<dbReference type="Gene3D" id="3.80.10.10">
    <property type="entry name" value="Ribonuclease Inhibitor"/>
    <property type="match status" value="1"/>
</dbReference>
<dbReference type="PANTHER" id="PTHR45631">
    <property type="entry name" value="OS07G0107800 PROTEIN-RELATED"/>
    <property type="match status" value="1"/>
</dbReference>
<gene>
    <name evidence="4" type="ORF">LUZ61_005511</name>
</gene>
<protein>
    <recommendedName>
        <fullName evidence="3">Malectin-like domain-containing protein</fullName>
    </recommendedName>
</protein>